<evidence type="ECO:0000256" key="11">
    <source>
        <dbReference type="SAM" id="MobiDB-lite"/>
    </source>
</evidence>
<dbReference type="PANTHER" id="PTHR12743">
    <property type="entry name" value="CYTOCHROME C1 HEME LYASE"/>
    <property type="match status" value="1"/>
</dbReference>
<keyword evidence="8" id="KW-0496">Mitochondrion</keyword>
<comment type="caution">
    <text evidence="12">The sequence shown here is derived from an EMBL/GenBank/DDBJ whole genome shotgun (WGS) entry which is preliminary data.</text>
</comment>
<evidence type="ECO:0000256" key="7">
    <source>
        <dbReference type="ARBA" id="ARBA00023004"/>
    </source>
</evidence>
<dbReference type="GO" id="GO:0005743">
    <property type="term" value="C:mitochondrial inner membrane"/>
    <property type="evidence" value="ECO:0007669"/>
    <property type="project" value="UniProtKB-SubCell"/>
</dbReference>
<comment type="subcellular location">
    <subcellularLocation>
        <location evidence="1">Mitochondrion inner membrane</location>
    </subcellularLocation>
</comment>
<keyword evidence="4" id="KW-0349">Heme</keyword>
<feature type="region of interest" description="Disordered" evidence="11">
    <location>
        <begin position="80"/>
        <end position="106"/>
    </location>
</feature>
<organism evidence="12 13">
    <name type="scientific">Ophiocordyceps camponoti-floridani</name>
    <dbReference type="NCBI Taxonomy" id="2030778"/>
    <lineage>
        <taxon>Eukaryota</taxon>
        <taxon>Fungi</taxon>
        <taxon>Dikarya</taxon>
        <taxon>Ascomycota</taxon>
        <taxon>Pezizomycotina</taxon>
        <taxon>Sordariomycetes</taxon>
        <taxon>Hypocreomycetidae</taxon>
        <taxon>Hypocreales</taxon>
        <taxon>Ophiocordycipitaceae</taxon>
        <taxon>Ophiocordyceps</taxon>
    </lineage>
</organism>
<keyword evidence="10 12" id="KW-0456">Lyase</keyword>
<evidence type="ECO:0000256" key="2">
    <source>
        <dbReference type="ARBA" id="ARBA00007255"/>
    </source>
</evidence>
<gene>
    <name evidence="12" type="ORF">GQ602_001128</name>
</gene>
<dbReference type="Pfam" id="PF01265">
    <property type="entry name" value="Cyto_heme_lyase"/>
    <property type="match status" value="1"/>
</dbReference>
<evidence type="ECO:0000256" key="5">
    <source>
        <dbReference type="ARBA" id="ARBA00022723"/>
    </source>
</evidence>
<dbReference type="PROSITE" id="PS00822">
    <property type="entry name" value="CYTO_HEME_LYASE_2"/>
    <property type="match status" value="1"/>
</dbReference>
<accession>A0A8H4VH40</accession>
<dbReference type="EMBL" id="JAACLJ010000001">
    <property type="protein sequence ID" value="KAF4595515.1"/>
    <property type="molecule type" value="Genomic_DNA"/>
</dbReference>
<keyword evidence="6" id="KW-0999">Mitochondrion inner membrane</keyword>
<protein>
    <recommendedName>
        <fullName evidence="3">holocytochrome-c synthase</fullName>
        <ecNumber evidence="3">4.4.1.17</ecNumber>
    </recommendedName>
</protein>
<evidence type="ECO:0000256" key="8">
    <source>
        <dbReference type="ARBA" id="ARBA00023128"/>
    </source>
</evidence>
<keyword evidence="5" id="KW-0479">Metal-binding</keyword>
<evidence type="ECO:0000256" key="6">
    <source>
        <dbReference type="ARBA" id="ARBA00022792"/>
    </source>
</evidence>
<evidence type="ECO:0000256" key="3">
    <source>
        <dbReference type="ARBA" id="ARBA00012218"/>
    </source>
</evidence>
<sequence length="977" mass="108360">MGWFWADAATAAPPKAPRRAPPAVCPVQHDYPGSVKPSRMPPSSCPVPHMSRAEEKPSVLSKLNPLNYMFSDLSQKPAPNQRIALPTSREESTIPKGSGDGTWEYPSPQQMYNALLRKGYTDTDVTAVESMVSVHNFLNEGAWAEILGWERRFSRGLYRGWQVCKRGEAHTAEELERHWDGNEGNPTLVRFQGRPKDLTPKATMIQVLGWIYPSKFGTELPFDRHDWYVSREVKGEQKQIRYVIDYYSGEPEPNGDPVFYLDVRPAATPLGATERMIRWGTDVWWRAVGGDTREKDPAKRKKPTSKGSTSKVQFVDFFYVAAIWGPQDAMTHGLVEDGVAPPPGAYTIDMPGNGDEGRQTVVARQSEAEEIRRYTFRPNRTADEDKPAYIYRIRATDDEVEFMRQGNFVHLSGHWPSGNIIQYAELPADGTLHAMFSGSTVSDAMPEAIQRLADHLPWQTLWRQGATTPPPRDACLQDHTYALREDTIAAAYREVHANRDRENYSPPVQIIIRNYHCGPRPNQTCASQVDQAVARAESRLGDVGQQGLQPSQATDLLFGLLEEIGVLPVTGAEDDSDMMDHDGGSSSQGTESRAEPPLPEEQPRSRVEPPLPEEQPQSRVEHPLPQQQPQSRVEPPLPQQQPQYRVEPPLPDDQSETRIVNLPSTDSHSLGHQGGAAEHAGQQGAGPSQNHSNRQTNRDEAYDSCPESVIDDFLRDLPNILSPSENVCHAALDVNSSCEDTSPRESVARVVVEANMASDDGENHAADWASILLQPPSENRALDALLLSTMSGILHSKNLPKREQAGGRSRERTARTRADFCRVFSSWTEKTCDAASKKPAKAATDSTKCPIGEVKVRFKIADNLLSGTVNTVRVDLNGVWDPVYEVSLPLPRQEYEQVLTRKQLEKRGIASIASINRMQISNVAGLGFFSVSLDYAAIHVHCADSGVRMKAVKDIYGSIRAGSSWLGDIAAGDWKAE</sequence>
<name>A0A8H4VH40_9HYPO</name>
<evidence type="ECO:0000256" key="10">
    <source>
        <dbReference type="ARBA" id="ARBA00023239"/>
    </source>
</evidence>
<dbReference type="GO" id="GO:0046872">
    <property type="term" value="F:metal ion binding"/>
    <property type="evidence" value="ECO:0007669"/>
    <property type="project" value="UniProtKB-KW"/>
</dbReference>
<dbReference type="PANTHER" id="PTHR12743:SF3">
    <property type="entry name" value="HOLOCYTOCHROME-C SYNTHASE"/>
    <property type="match status" value="1"/>
</dbReference>
<comment type="similarity">
    <text evidence="2">Belongs to the cytochrome c-type heme lyase family.</text>
</comment>
<proteinExistence type="inferred from homology"/>
<dbReference type="GO" id="GO:0004408">
    <property type="term" value="F:holocytochrome-c synthase activity"/>
    <property type="evidence" value="ECO:0007669"/>
    <property type="project" value="UniProtKB-EC"/>
</dbReference>
<dbReference type="AlphaFoldDB" id="A0A8H4VH40"/>
<evidence type="ECO:0000256" key="4">
    <source>
        <dbReference type="ARBA" id="ARBA00022617"/>
    </source>
</evidence>
<keyword evidence="13" id="KW-1185">Reference proteome</keyword>
<dbReference type="EC" id="4.4.1.17" evidence="3"/>
<reference evidence="12 13" key="1">
    <citation type="journal article" date="2020" name="G3 (Bethesda)">
        <title>Genetic Underpinnings of Host Manipulation by Ophiocordyceps as Revealed by Comparative Transcriptomics.</title>
        <authorList>
            <person name="Will I."/>
            <person name="Das B."/>
            <person name="Trinh T."/>
            <person name="Brachmann A."/>
            <person name="Ohm R.A."/>
            <person name="de Bekker C."/>
        </authorList>
    </citation>
    <scope>NUCLEOTIDE SEQUENCE [LARGE SCALE GENOMIC DNA]</scope>
    <source>
        <strain evidence="12 13">EC05</strain>
    </source>
</reference>
<keyword evidence="9" id="KW-0472">Membrane</keyword>
<dbReference type="Proteomes" id="UP000562929">
    <property type="component" value="Unassembled WGS sequence"/>
</dbReference>
<evidence type="ECO:0000313" key="13">
    <source>
        <dbReference type="Proteomes" id="UP000562929"/>
    </source>
</evidence>
<feature type="compositionally biased region" description="Low complexity" evidence="11">
    <location>
        <begin position="675"/>
        <end position="686"/>
    </location>
</feature>
<dbReference type="OrthoDB" id="1158011at2759"/>
<evidence type="ECO:0000256" key="1">
    <source>
        <dbReference type="ARBA" id="ARBA00004273"/>
    </source>
</evidence>
<dbReference type="InterPro" id="IPR000511">
    <property type="entry name" value="Holocyt_c/c1_synthase"/>
</dbReference>
<evidence type="ECO:0000256" key="9">
    <source>
        <dbReference type="ARBA" id="ARBA00023136"/>
    </source>
</evidence>
<feature type="region of interest" description="Disordered" evidence="11">
    <location>
        <begin position="31"/>
        <end position="51"/>
    </location>
</feature>
<feature type="region of interest" description="Disordered" evidence="11">
    <location>
        <begin position="571"/>
        <end position="702"/>
    </location>
</feature>
<keyword evidence="7" id="KW-0408">Iron</keyword>
<evidence type="ECO:0000313" key="12">
    <source>
        <dbReference type="EMBL" id="KAF4595515.1"/>
    </source>
</evidence>